<feature type="region of interest" description="Disordered" evidence="1">
    <location>
        <begin position="1"/>
        <end position="107"/>
    </location>
</feature>
<gene>
    <name evidence="3" type="ORF">DQ384_32775</name>
</gene>
<keyword evidence="4" id="KW-1185">Reference proteome</keyword>
<reference evidence="3 4" key="1">
    <citation type="submission" date="2018-06" db="EMBL/GenBank/DDBJ databases">
        <title>Sphaerisporangium craniellae sp. nov., isolated from a marine sponge in the South China Sea.</title>
        <authorList>
            <person name="Li L."/>
        </authorList>
    </citation>
    <scope>NUCLEOTIDE SEQUENCE [LARGE SCALE GENOMIC DNA]</scope>
    <source>
        <strain evidence="3 4">CCTCC AA 208026</strain>
    </source>
</reference>
<evidence type="ECO:0000256" key="2">
    <source>
        <dbReference type="SAM" id="Phobius"/>
    </source>
</evidence>
<dbReference type="Proteomes" id="UP000253094">
    <property type="component" value="Unassembled WGS sequence"/>
</dbReference>
<dbReference type="EMBL" id="QOIL01000024">
    <property type="protein sequence ID" value="RCG24430.1"/>
    <property type="molecule type" value="Genomic_DNA"/>
</dbReference>
<organism evidence="3 4">
    <name type="scientific">Sphaerisporangium album</name>
    <dbReference type="NCBI Taxonomy" id="509200"/>
    <lineage>
        <taxon>Bacteria</taxon>
        <taxon>Bacillati</taxon>
        <taxon>Actinomycetota</taxon>
        <taxon>Actinomycetes</taxon>
        <taxon>Streptosporangiales</taxon>
        <taxon>Streptosporangiaceae</taxon>
        <taxon>Sphaerisporangium</taxon>
    </lineage>
</organism>
<proteinExistence type="predicted"/>
<keyword evidence="2" id="KW-0472">Membrane</keyword>
<keyword evidence="2" id="KW-0812">Transmembrane</keyword>
<evidence type="ECO:0000256" key="1">
    <source>
        <dbReference type="SAM" id="MobiDB-lite"/>
    </source>
</evidence>
<dbReference type="AlphaFoldDB" id="A0A367F4I9"/>
<feature type="compositionally biased region" description="Low complexity" evidence="1">
    <location>
        <begin position="1"/>
        <end position="29"/>
    </location>
</feature>
<accession>A0A367F4I9</accession>
<evidence type="ECO:0000313" key="4">
    <source>
        <dbReference type="Proteomes" id="UP000253094"/>
    </source>
</evidence>
<comment type="caution">
    <text evidence="3">The sequence shown here is derived from an EMBL/GenBank/DDBJ whole genome shotgun (WGS) entry which is preliminary data.</text>
</comment>
<protein>
    <submittedName>
        <fullName evidence="3">Uncharacterized protein</fullName>
    </submittedName>
</protein>
<name>A0A367F4I9_9ACTN</name>
<sequence length="348" mass="35113">MGTPSVPGSEAAPGGAAGSPAGSASPSPNGGLGTRSAAASSPAAASPATSPSKEIVPARSVRAGSSATGFRADRPSSGPVVERPPFVPPGAIPELPAGTSSPPPASSSRKRLLLVAGAAVAVAAIGTGAVFGFQAFDRGGATPAAMPDPLPSVDVVIPEPTDLPSAEPSPAVTTVLNSEKTDPKKLTLKEAFARQKVSVGGRAFVRTKVNITAQWDKAAVGAYAKALKKAGCSRILRATYVDSKRQYAVTTGIAVFPTKEAAVAVDKKKDLAKTLWFRGLAGAAGSGADKADISGGYAAGLVWGRYIVFSFATYSDGHTPTTQEKDLGPISGAFRDYTAQVIQKRVTG</sequence>
<feature type="compositionally biased region" description="Low complexity" evidence="1">
    <location>
        <begin position="36"/>
        <end position="52"/>
    </location>
</feature>
<keyword evidence="2" id="KW-1133">Transmembrane helix</keyword>
<feature type="transmembrane region" description="Helical" evidence="2">
    <location>
        <begin position="112"/>
        <end position="133"/>
    </location>
</feature>
<evidence type="ECO:0000313" key="3">
    <source>
        <dbReference type="EMBL" id="RCG24430.1"/>
    </source>
</evidence>